<dbReference type="PANTHER" id="PTHR43409">
    <property type="entry name" value="ANAEROBIC MAGNESIUM-PROTOPORPHYRIN IX MONOMETHYL ESTER CYCLASE-RELATED"/>
    <property type="match status" value="1"/>
</dbReference>
<evidence type="ECO:0000256" key="5">
    <source>
        <dbReference type="ARBA" id="ARBA00023014"/>
    </source>
</evidence>
<dbReference type="InterPro" id="IPR013785">
    <property type="entry name" value="Aldolase_TIM"/>
</dbReference>
<evidence type="ECO:0000313" key="8">
    <source>
        <dbReference type="Proteomes" id="UP000614200"/>
    </source>
</evidence>
<dbReference type="Gene3D" id="3.20.20.70">
    <property type="entry name" value="Aldolase class I"/>
    <property type="match status" value="1"/>
</dbReference>
<comment type="cofactor">
    <cofactor evidence="1">
        <name>[4Fe-4S] cluster</name>
        <dbReference type="ChEBI" id="CHEBI:49883"/>
    </cofactor>
</comment>
<keyword evidence="3" id="KW-0479">Metal-binding</keyword>
<dbReference type="InterPro" id="IPR058240">
    <property type="entry name" value="rSAM_sf"/>
</dbReference>
<dbReference type="SFLD" id="SFLDF00324">
    <property type="entry name" value="bacteriocin_maturation"/>
    <property type="match status" value="1"/>
</dbReference>
<evidence type="ECO:0000256" key="2">
    <source>
        <dbReference type="ARBA" id="ARBA00022691"/>
    </source>
</evidence>
<dbReference type="InterPro" id="IPR006638">
    <property type="entry name" value="Elp3/MiaA/NifB-like_rSAM"/>
</dbReference>
<keyword evidence="4" id="KW-0408">Iron</keyword>
<reference evidence="7 8" key="1">
    <citation type="submission" date="2020-11" db="EMBL/GenBank/DDBJ databases">
        <title>Fusibacter basophilias sp. nov.</title>
        <authorList>
            <person name="Qiu D."/>
        </authorList>
    </citation>
    <scope>NUCLEOTIDE SEQUENCE [LARGE SCALE GENOMIC DNA]</scope>
    <source>
        <strain evidence="7 8">Q10-2</strain>
    </source>
</reference>
<keyword evidence="8" id="KW-1185">Reference proteome</keyword>
<keyword evidence="2" id="KW-0949">S-adenosyl-L-methionine</keyword>
<dbReference type="EMBL" id="JADKNH010000003">
    <property type="protein sequence ID" value="MBF4692604.1"/>
    <property type="molecule type" value="Genomic_DNA"/>
</dbReference>
<dbReference type="Pfam" id="PF04055">
    <property type="entry name" value="Radical_SAM"/>
    <property type="match status" value="1"/>
</dbReference>
<dbReference type="InterPro" id="IPR023984">
    <property type="entry name" value="rSAM_ocin_1"/>
</dbReference>
<keyword evidence="5" id="KW-0411">Iron-sulfur</keyword>
<dbReference type="Proteomes" id="UP000614200">
    <property type="component" value="Unassembled WGS sequence"/>
</dbReference>
<gene>
    <name evidence="7" type="ORF">ISU02_05715</name>
</gene>
<organism evidence="7 8">
    <name type="scientific">Fusibacter ferrireducens</name>
    <dbReference type="NCBI Taxonomy" id="2785058"/>
    <lineage>
        <taxon>Bacteria</taxon>
        <taxon>Bacillati</taxon>
        <taxon>Bacillota</taxon>
        <taxon>Clostridia</taxon>
        <taxon>Eubacteriales</taxon>
        <taxon>Eubacteriales Family XII. Incertae Sedis</taxon>
        <taxon>Fusibacter</taxon>
    </lineage>
</organism>
<dbReference type="SFLD" id="SFLDS00029">
    <property type="entry name" value="Radical_SAM"/>
    <property type="match status" value="1"/>
</dbReference>
<protein>
    <submittedName>
        <fullName evidence="7">RiPP maturation radical SAM C-methyltransferase</fullName>
    </submittedName>
</protein>
<evidence type="ECO:0000256" key="4">
    <source>
        <dbReference type="ARBA" id="ARBA00023004"/>
    </source>
</evidence>
<feature type="domain" description="Radical SAM core" evidence="6">
    <location>
        <begin position="280"/>
        <end position="503"/>
    </location>
</feature>
<dbReference type="Gene3D" id="3.40.50.280">
    <property type="entry name" value="Cobalamin-binding domain"/>
    <property type="match status" value="1"/>
</dbReference>
<comment type="caution">
    <text evidence="7">The sequence shown here is derived from an EMBL/GenBank/DDBJ whole genome shotgun (WGS) entry which is preliminary data.</text>
</comment>
<proteinExistence type="predicted"/>
<dbReference type="NCBIfam" id="TIGR03975">
    <property type="entry name" value="rSAM_ocin_1"/>
    <property type="match status" value="1"/>
</dbReference>
<dbReference type="SUPFAM" id="SSF102114">
    <property type="entry name" value="Radical SAM enzymes"/>
    <property type="match status" value="1"/>
</dbReference>
<dbReference type="InterPro" id="IPR051198">
    <property type="entry name" value="BchE-like"/>
</dbReference>
<dbReference type="InterPro" id="IPR007197">
    <property type="entry name" value="rSAM"/>
</dbReference>
<sequence>MNYTVENPIFLDSAEVCLVCMPYCNPQIPSLALGLLQSTLVEGGIKAKSIYANLLFSEQIGLDLYDQSHHADPRVLIAEWSFASIAFPNFKPDEEQFIHKIHALIGKTEQMSMVELKLKLNHVRCEAEKFTVKLAEQILRMSPKIVGCSSSLSQRVPSLALLRKIHELNPETITLMGGADCEAIMGIATHEHFHWVDYVISGEGEDLMVQLTRQIFKHGREVSVADLPIGVIGPLHRQYGYSEIKSEKDFRALASSFHNQIEPTYEDYFKIFEALPEVSRRIRPTLPIQSSRGCWYGKCKFCGLNIPKIAYRIRPAEKILSELDHLSSRYGVNHFEFLDNVLDMKYFEDLIPELIKRGAPYRMFCEIRTSMSKQHFKMLREAGFIMCQPGIESLHSEALKMMQKGVTAWQNIQTLKWSCQYGIRSYWSILYDYPGDRDEWYREMAELVPALTHLYPPAGMGYVQYQRNSHYFDHSDQYVLKLKPSKVNTYIYPLTSDEQTALANTFEDDFYTLKREDPRMRKLFPRTGLEQLGFAVWKWLEAARSEQPPTLTMEVHSEKLIIRDTRPVAVKNIFQLEGIFKVIYMACENASKASEIRKLCLEHGACDDEIDVAFRFLLEHKLIISIDKRLLSLAIEIPSVPYSPKDQDPMGWIIKQDKKTGVRD</sequence>
<evidence type="ECO:0000313" key="7">
    <source>
        <dbReference type="EMBL" id="MBF4692604.1"/>
    </source>
</evidence>
<evidence type="ECO:0000259" key="6">
    <source>
        <dbReference type="PROSITE" id="PS51918"/>
    </source>
</evidence>
<evidence type="ECO:0000256" key="3">
    <source>
        <dbReference type="ARBA" id="ARBA00022723"/>
    </source>
</evidence>
<accession>A0ABR9ZQA7</accession>
<dbReference type="PANTHER" id="PTHR43409:SF7">
    <property type="entry name" value="BLL1977 PROTEIN"/>
    <property type="match status" value="1"/>
</dbReference>
<evidence type="ECO:0000256" key="1">
    <source>
        <dbReference type="ARBA" id="ARBA00001966"/>
    </source>
</evidence>
<dbReference type="SFLD" id="SFLDG01082">
    <property type="entry name" value="B12-binding_domain_containing"/>
    <property type="match status" value="1"/>
</dbReference>
<dbReference type="RefSeq" id="WP_194700845.1">
    <property type="nucleotide sequence ID" value="NZ_JADKNH010000003.1"/>
</dbReference>
<dbReference type="PROSITE" id="PS51918">
    <property type="entry name" value="RADICAL_SAM"/>
    <property type="match status" value="1"/>
</dbReference>
<name>A0ABR9ZQA7_9FIRM</name>
<dbReference type="SMART" id="SM00729">
    <property type="entry name" value="Elp3"/>
    <property type="match status" value="1"/>
</dbReference>